<dbReference type="Proteomes" id="UP000663929">
    <property type="component" value="Chromosome"/>
</dbReference>
<sequence>MSVVSSDAKQLQGLQNFAIKIQPPEDGVCDVLILDSPAGQSSGRMELPFSLADLIPFLKERKMPGFGNAGDAPKTDLTPEAVGHALFNALFQSKVRDQYLLSFPRGEEVLRLQLRMDVRSQDMQAVSELPWELMLEPGKIDPMGIGKRFSIVRHLDADKPVRPIPFPSPLKILAVLPEPTNCGKTHRDSFVASMRKVLEPIAGLELEIIDRGVTPAKVFERLKSFRPHVLHFVGHGGRPANEWILCFEDASGRAKPMSAVAFSRSIRDIDSLRLINLVACQSSRAEEGNNPFNGLAQALVMNPNLDVAVLAMQFVVKIDAAEAFCKAFFQSLVRDERTLDQAVNDGRLAIYQMRPNSVEWITPVLYVRGDSTQIFSPPGSQQVLLNTYNSRARVERDQKFDPEAVVIDLGDLFPGEDVKGRLPKYADSWGRDILPRIKRAFTHLEKPKHIKVKGDAIQSAWMTLGHQFGPPNTWHLSVAQANQKTGKVELWSDKGEPTPVDIEPTHIADLGPGGDLAVSIAISTPIEGSVKAHIDERAGTHIGNWLQFRPRLDPDRAALDGGREALDLVRAIAKIVRRERDRLQAEKIHLFLAGPAAFAFFLGVHLRAAGLIQLYEFEGGSYHPTALLGG</sequence>
<dbReference type="InterPro" id="IPR040836">
    <property type="entry name" value="SAVED"/>
</dbReference>
<dbReference type="AlphaFoldDB" id="A0A8A4TNQ9"/>
<organism evidence="3 4">
    <name type="scientific">Sulfidibacter corallicola</name>
    <dbReference type="NCBI Taxonomy" id="2818388"/>
    <lineage>
        <taxon>Bacteria</taxon>
        <taxon>Pseudomonadati</taxon>
        <taxon>Acidobacteriota</taxon>
        <taxon>Holophagae</taxon>
        <taxon>Acanthopleuribacterales</taxon>
        <taxon>Acanthopleuribacteraceae</taxon>
        <taxon>Sulfidibacter</taxon>
    </lineage>
</organism>
<dbReference type="RefSeq" id="WP_237380337.1">
    <property type="nucleotide sequence ID" value="NZ_CP071793.1"/>
</dbReference>
<evidence type="ECO:0000259" key="2">
    <source>
        <dbReference type="Pfam" id="PF18145"/>
    </source>
</evidence>
<keyword evidence="4" id="KW-1185">Reference proteome</keyword>
<feature type="domain" description="CHAT" evidence="1">
    <location>
        <begin position="205"/>
        <end position="353"/>
    </location>
</feature>
<evidence type="ECO:0000259" key="1">
    <source>
        <dbReference type="Pfam" id="PF12770"/>
    </source>
</evidence>
<name>A0A8A4TNQ9_SULCO</name>
<gene>
    <name evidence="3" type="ORF">J3U87_33525</name>
</gene>
<proteinExistence type="predicted"/>
<dbReference type="InterPro" id="IPR024983">
    <property type="entry name" value="CHAT_dom"/>
</dbReference>
<dbReference type="EMBL" id="CP071793">
    <property type="protein sequence ID" value="QTD50531.1"/>
    <property type="molecule type" value="Genomic_DNA"/>
</dbReference>
<feature type="domain" description="SMODS-associated and fused to various effectors" evidence="2">
    <location>
        <begin position="435"/>
        <end position="625"/>
    </location>
</feature>
<dbReference type="KEGG" id="scor:J3U87_33525"/>
<reference evidence="3" key="1">
    <citation type="submission" date="2021-03" db="EMBL/GenBank/DDBJ databases">
        <title>Acanthopleuribacteraceae sp. M133.</title>
        <authorList>
            <person name="Wang G."/>
        </authorList>
    </citation>
    <scope>NUCLEOTIDE SEQUENCE</scope>
    <source>
        <strain evidence="3">M133</strain>
    </source>
</reference>
<dbReference type="NCBIfam" id="NF033611">
    <property type="entry name" value="SAVED"/>
    <property type="match status" value="1"/>
</dbReference>
<dbReference type="Pfam" id="PF18145">
    <property type="entry name" value="SAVED"/>
    <property type="match status" value="1"/>
</dbReference>
<protein>
    <submittedName>
        <fullName evidence="3">SAVED domain-containing protein</fullName>
    </submittedName>
</protein>
<evidence type="ECO:0000313" key="4">
    <source>
        <dbReference type="Proteomes" id="UP000663929"/>
    </source>
</evidence>
<accession>A0A8A4TNQ9</accession>
<dbReference type="Pfam" id="PF12770">
    <property type="entry name" value="CHAT"/>
    <property type="match status" value="1"/>
</dbReference>
<evidence type="ECO:0000313" key="3">
    <source>
        <dbReference type="EMBL" id="QTD50531.1"/>
    </source>
</evidence>